<feature type="transmembrane region" description="Helical" evidence="1">
    <location>
        <begin position="34"/>
        <end position="58"/>
    </location>
</feature>
<dbReference type="Proteomes" id="UP000438182">
    <property type="component" value="Unassembled WGS sequence"/>
</dbReference>
<dbReference type="AlphaFoldDB" id="A0A6I4P2E4"/>
<feature type="transmembrane region" description="Helical" evidence="1">
    <location>
        <begin position="170"/>
        <end position="192"/>
    </location>
</feature>
<evidence type="ECO:0000313" key="3">
    <source>
        <dbReference type="Proteomes" id="UP000438182"/>
    </source>
</evidence>
<feature type="transmembrane region" description="Helical" evidence="1">
    <location>
        <begin position="121"/>
        <end position="150"/>
    </location>
</feature>
<dbReference type="RefSeq" id="WP_160422708.1">
    <property type="nucleotide sequence ID" value="NZ_WSTA01000005.1"/>
</dbReference>
<protein>
    <submittedName>
        <fullName evidence="2">ABC transporter permease subunit</fullName>
    </submittedName>
</protein>
<accession>A0A6I4P2E4</accession>
<evidence type="ECO:0000256" key="1">
    <source>
        <dbReference type="SAM" id="Phobius"/>
    </source>
</evidence>
<feature type="transmembrane region" description="Helical" evidence="1">
    <location>
        <begin position="261"/>
        <end position="282"/>
    </location>
</feature>
<sequence>MTAAAPATAAQPTTAPARGKLTFGGILHSEWIKFVSLTSTITTLIAIVVAIVGIGAIIASSARSWIEQSPGGATDFLAASAATGGISLAQLIVVVLGTLTVTREYGTGMIRATFTAAPRRLTVLAAKVVVFAVSVFVLGFVAIFATALLAQAIVGDAAAVGLGDGETWRMLVGGAGYLTLSGLLGLGLGALLRNTAGGIFGAIALLLVLPIVLSLIDADWARNATSFLPMNAGATLYSPATDLTGIPQEALDQMPPQLDPLQGLLVLLGWLAAVFVPAAVLLRRRDA</sequence>
<evidence type="ECO:0000313" key="2">
    <source>
        <dbReference type="EMBL" id="MWB97364.1"/>
    </source>
</evidence>
<organism evidence="2 3">
    <name type="scientific">Agromyces seonyuensis</name>
    <dbReference type="NCBI Taxonomy" id="2662446"/>
    <lineage>
        <taxon>Bacteria</taxon>
        <taxon>Bacillati</taxon>
        <taxon>Actinomycetota</taxon>
        <taxon>Actinomycetes</taxon>
        <taxon>Micrococcales</taxon>
        <taxon>Microbacteriaceae</taxon>
        <taxon>Agromyces</taxon>
    </lineage>
</organism>
<dbReference type="EMBL" id="WSTA01000005">
    <property type="protein sequence ID" value="MWB97364.1"/>
    <property type="molecule type" value="Genomic_DNA"/>
</dbReference>
<feature type="transmembrane region" description="Helical" evidence="1">
    <location>
        <begin position="78"/>
        <end position="101"/>
    </location>
</feature>
<keyword evidence="3" id="KW-1185">Reference proteome</keyword>
<gene>
    <name evidence="2" type="ORF">GB864_02150</name>
</gene>
<feature type="transmembrane region" description="Helical" evidence="1">
    <location>
        <begin position="199"/>
        <end position="216"/>
    </location>
</feature>
<dbReference type="GO" id="GO:0140359">
    <property type="term" value="F:ABC-type transporter activity"/>
    <property type="evidence" value="ECO:0007669"/>
    <property type="project" value="InterPro"/>
</dbReference>
<reference evidence="2 3" key="1">
    <citation type="submission" date="2019-12" db="EMBL/GenBank/DDBJ databases">
        <authorList>
            <person name="Kim Y.S."/>
        </authorList>
    </citation>
    <scope>NUCLEOTIDE SEQUENCE [LARGE SCALE GENOMIC DNA]</scope>
    <source>
        <strain evidence="2 3">MMS17-SY077</strain>
    </source>
</reference>
<keyword evidence="1" id="KW-0472">Membrane</keyword>
<proteinExistence type="predicted"/>
<dbReference type="GO" id="GO:0005886">
    <property type="term" value="C:plasma membrane"/>
    <property type="evidence" value="ECO:0007669"/>
    <property type="project" value="UniProtKB-SubCell"/>
</dbReference>
<name>A0A6I4P2E4_9MICO</name>
<comment type="caution">
    <text evidence="2">The sequence shown here is derived from an EMBL/GenBank/DDBJ whole genome shotgun (WGS) entry which is preliminary data.</text>
</comment>
<keyword evidence="1" id="KW-0812">Transmembrane</keyword>
<keyword evidence="1" id="KW-1133">Transmembrane helix</keyword>